<evidence type="ECO:0000313" key="2">
    <source>
        <dbReference type="Proteomes" id="UP000887159"/>
    </source>
</evidence>
<dbReference type="AlphaFoldDB" id="A0A8X6W324"/>
<comment type="caution">
    <text evidence="1">The sequence shown here is derived from an EMBL/GenBank/DDBJ whole genome shotgun (WGS) entry which is preliminary data.</text>
</comment>
<proteinExistence type="predicted"/>
<evidence type="ECO:0000313" key="1">
    <source>
        <dbReference type="EMBL" id="GFY27253.1"/>
    </source>
</evidence>
<accession>A0A8X6W324</accession>
<dbReference type="EMBL" id="BMAU01021379">
    <property type="protein sequence ID" value="GFY27253.1"/>
    <property type="molecule type" value="Genomic_DNA"/>
</dbReference>
<organism evidence="1 2">
    <name type="scientific">Trichonephila clavipes</name>
    <name type="common">Golden silk orbweaver</name>
    <name type="synonym">Nephila clavipes</name>
    <dbReference type="NCBI Taxonomy" id="2585209"/>
    <lineage>
        <taxon>Eukaryota</taxon>
        <taxon>Metazoa</taxon>
        <taxon>Ecdysozoa</taxon>
        <taxon>Arthropoda</taxon>
        <taxon>Chelicerata</taxon>
        <taxon>Arachnida</taxon>
        <taxon>Araneae</taxon>
        <taxon>Araneomorphae</taxon>
        <taxon>Entelegynae</taxon>
        <taxon>Araneoidea</taxon>
        <taxon>Nephilidae</taxon>
        <taxon>Trichonephila</taxon>
    </lineage>
</organism>
<protein>
    <submittedName>
        <fullName evidence="1">Uncharacterized protein</fullName>
    </submittedName>
</protein>
<reference evidence="1" key="1">
    <citation type="submission" date="2020-08" db="EMBL/GenBank/DDBJ databases">
        <title>Multicomponent nature underlies the extraordinary mechanical properties of spider dragline silk.</title>
        <authorList>
            <person name="Kono N."/>
            <person name="Nakamura H."/>
            <person name="Mori M."/>
            <person name="Yoshida Y."/>
            <person name="Ohtoshi R."/>
            <person name="Malay A.D."/>
            <person name="Moran D.A.P."/>
            <person name="Tomita M."/>
            <person name="Numata K."/>
            <person name="Arakawa K."/>
        </authorList>
    </citation>
    <scope>NUCLEOTIDE SEQUENCE</scope>
</reference>
<name>A0A8X6W324_TRICX</name>
<dbReference type="Proteomes" id="UP000887159">
    <property type="component" value="Unassembled WGS sequence"/>
</dbReference>
<gene>
    <name evidence="1" type="ORF">TNCV_2068741</name>
</gene>
<sequence>MVLKANDRRTSCPCHDEFRGPRSDYVRQVGRTVRMSKPPIWQGAASQVLQRQSSCTQHRFGPQRLYPVSKEEEALFRLMVLFKQCCENIRRDLAQWAGT</sequence>
<keyword evidence="2" id="KW-1185">Reference proteome</keyword>